<feature type="transmembrane region" description="Helical" evidence="5">
    <location>
        <begin position="88"/>
        <end position="108"/>
    </location>
</feature>
<keyword evidence="4 5" id="KW-0472">Membrane</keyword>
<keyword evidence="3 5" id="KW-1133">Transmembrane helix</keyword>
<feature type="transmembrane region" description="Helical" evidence="5">
    <location>
        <begin position="253"/>
        <end position="272"/>
    </location>
</feature>
<dbReference type="EMBL" id="VDES01000001">
    <property type="protein sequence ID" value="MBA1373296.1"/>
    <property type="molecule type" value="Genomic_DNA"/>
</dbReference>
<dbReference type="InterPro" id="IPR036259">
    <property type="entry name" value="MFS_trans_sf"/>
</dbReference>
<dbReference type="Proteomes" id="UP000589292">
    <property type="component" value="Unassembled WGS sequence"/>
</dbReference>
<feature type="transmembrane region" description="Helical" evidence="5">
    <location>
        <begin position="114"/>
        <end position="133"/>
    </location>
</feature>
<evidence type="ECO:0000256" key="3">
    <source>
        <dbReference type="ARBA" id="ARBA00022989"/>
    </source>
</evidence>
<organism evidence="7 8">
    <name type="scientific">Sphingomonas ursincola</name>
    <dbReference type="NCBI Taxonomy" id="56361"/>
    <lineage>
        <taxon>Bacteria</taxon>
        <taxon>Pseudomonadati</taxon>
        <taxon>Pseudomonadota</taxon>
        <taxon>Alphaproteobacteria</taxon>
        <taxon>Sphingomonadales</taxon>
        <taxon>Sphingomonadaceae</taxon>
        <taxon>Sphingomonas</taxon>
    </lineage>
</organism>
<feature type="transmembrane region" description="Helical" evidence="5">
    <location>
        <begin position="57"/>
        <end position="76"/>
    </location>
</feature>
<feature type="transmembrane region" description="Helical" evidence="5">
    <location>
        <begin position="292"/>
        <end position="312"/>
    </location>
</feature>
<dbReference type="Gene3D" id="1.20.1250.20">
    <property type="entry name" value="MFS general substrate transporter like domains"/>
    <property type="match status" value="1"/>
</dbReference>
<name>A0A7V8U763_9SPHN</name>
<dbReference type="PANTHER" id="PTHR23508">
    <property type="entry name" value="CARBOXYLIC ACID TRANSPORTER PROTEIN HOMOLOG"/>
    <property type="match status" value="1"/>
</dbReference>
<gene>
    <name evidence="7" type="ORF">FG486_03025</name>
</gene>
<sequence length="433" mass="44133">MTAGDPAAIIDSGPMSGYQWSIVATMVALNALDGFDVMSISFASPGISAAWGIDRGVLGLVLSMELVGMALGSLTLGRLADTAGRRNTILLCLALMTVGMLGAASAGGVVTLSAWRVLTGLGIGGMLAAINAAAAEAANARYRPLAVVIMAGGYPVGTVLGGLAATQLLQHFDWPSVFLFGAAWSALMIAVTWWRVPESIAYLASRQPEGALERINRTLQTMGHRTVESLPAGGAQTGRVPLSRLFAPEWIKVTAAMTLAYLGHIMTFYFVMKWIPKIVADLGYPPAEAAGVLVWASIGGASGSLVLGLLTLRLPVRGLTIAAMLVSCVLVVIFGMGQPDLARLSMVAAAAGFVTNAGVVGLYALVATGFPVALRASATGFVIGVGRGGSALAPALAGLLFALGYGLPVVALLMSLGSVLAAGALLIGKNQAA</sequence>
<dbReference type="SUPFAM" id="SSF103473">
    <property type="entry name" value="MFS general substrate transporter"/>
    <property type="match status" value="1"/>
</dbReference>
<dbReference type="GO" id="GO:0046943">
    <property type="term" value="F:carboxylic acid transmembrane transporter activity"/>
    <property type="evidence" value="ECO:0007669"/>
    <property type="project" value="TreeGrafter"/>
</dbReference>
<dbReference type="PROSITE" id="PS50850">
    <property type="entry name" value="MFS"/>
    <property type="match status" value="1"/>
</dbReference>
<evidence type="ECO:0000256" key="4">
    <source>
        <dbReference type="ARBA" id="ARBA00023136"/>
    </source>
</evidence>
<reference evidence="7 8" key="1">
    <citation type="journal article" date="1994" name="Int. J. Syst. Bacteriol.">
        <title>Phylogenetic positions of novel aerobic, bacteriochlorophyll a-containing bacteria and description of Roseococcus thiosulfatophilus gen. nov., sp. nov., Erythromicrobium ramosum gen. nov., sp. nov., and Erythrobacter litoralis sp. nov.</title>
        <authorList>
            <person name="Yurkov V."/>
            <person name="Stackebrandt E."/>
            <person name="Holmes A."/>
            <person name="Fuerst J.A."/>
            <person name="Hugenholtz P."/>
            <person name="Golecki J."/>
            <person name="Gad'on N."/>
            <person name="Gorlenko V.M."/>
            <person name="Kompantseva E.I."/>
            <person name="Drews G."/>
        </authorList>
    </citation>
    <scope>NUCLEOTIDE SEQUENCE [LARGE SCALE GENOMIC DNA]</scope>
    <source>
        <strain evidence="7 8">KR-99</strain>
    </source>
</reference>
<keyword evidence="8" id="KW-1185">Reference proteome</keyword>
<dbReference type="AlphaFoldDB" id="A0A7V8U763"/>
<feature type="transmembrane region" description="Helical" evidence="5">
    <location>
        <begin position="145"/>
        <end position="165"/>
    </location>
</feature>
<keyword evidence="2 5" id="KW-0812">Transmembrane</keyword>
<evidence type="ECO:0000313" key="8">
    <source>
        <dbReference type="Proteomes" id="UP000589292"/>
    </source>
</evidence>
<evidence type="ECO:0000256" key="1">
    <source>
        <dbReference type="ARBA" id="ARBA00004141"/>
    </source>
</evidence>
<evidence type="ECO:0000313" key="7">
    <source>
        <dbReference type="EMBL" id="MBA1373296.1"/>
    </source>
</evidence>
<protein>
    <submittedName>
        <fullName evidence="7">MFS transporter</fullName>
    </submittedName>
</protein>
<dbReference type="GO" id="GO:0005886">
    <property type="term" value="C:plasma membrane"/>
    <property type="evidence" value="ECO:0007669"/>
    <property type="project" value="TreeGrafter"/>
</dbReference>
<comment type="subcellular location">
    <subcellularLocation>
        <location evidence="1">Membrane</location>
        <topology evidence="1">Multi-pass membrane protein</topology>
    </subcellularLocation>
</comment>
<evidence type="ECO:0000256" key="5">
    <source>
        <dbReference type="SAM" id="Phobius"/>
    </source>
</evidence>
<accession>A0A7V8U763</accession>
<evidence type="ECO:0000259" key="6">
    <source>
        <dbReference type="PROSITE" id="PS50850"/>
    </source>
</evidence>
<evidence type="ECO:0000256" key="2">
    <source>
        <dbReference type="ARBA" id="ARBA00022692"/>
    </source>
</evidence>
<feature type="transmembrane region" description="Helical" evidence="5">
    <location>
        <begin position="344"/>
        <end position="366"/>
    </location>
</feature>
<feature type="transmembrane region" description="Helical" evidence="5">
    <location>
        <begin position="378"/>
        <end position="403"/>
    </location>
</feature>
<dbReference type="Pfam" id="PF07690">
    <property type="entry name" value="MFS_1"/>
    <property type="match status" value="1"/>
</dbReference>
<dbReference type="PANTHER" id="PTHR23508:SF10">
    <property type="entry name" value="CARBOXYLIC ACID TRANSPORTER PROTEIN HOMOLOG"/>
    <property type="match status" value="1"/>
</dbReference>
<feature type="transmembrane region" description="Helical" evidence="5">
    <location>
        <begin position="319"/>
        <end position="338"/>
    </location>
</feature>
<feature type="transmembrane region" description="Helical" evidence="5">
    <location>
        <begin position="409"/>
        <end position="428"/>
    </location>
</feature>
<comment type="caution">
    <text evidence="7">The sequence shown here is derived from an EMBL/GenBank/DDBJ whole genome shotgun (WGS) entry which is preliminary data.</text>
</comment>
<dbReference type="InterPro" id="IPR020846">
    <property type="entry name" value="MFS_dom"/>
</dbReference>
<proteinExistence type="predicted"/>
<feature type="transmembrane region" description="Helical" evidence="5">
    <location>
        <begin position="177"/>
        <end position="196"/>
    </location>
</feature>
<dbReference type="InterPro" id="IPR011701">
    <property type="entry name" value="MFS"/>
</dbReference>
<feature type="domain" description="Major facilitator superfamily (MFS) profile" evidence="6">
    <location>
        <begin position="22"/>
        <end position="433"/>
    </location>
</feature>